<name>A0AAV4G2T2_9GAST</name>
<gene>
    <name evidence="2" type="ORF">ElyMa_002285700</name>
</gene>
<proteinExistence type="predicted"/>
<feature type="region of interest" description="Disordered" evidence="1">
    <location>
        <begin position="1"/>
        <end position="83"/>
    </location>
</feature>
<sequence>MFKQIFIENRENKEDGSLAGSKELSPGSSEKKTDVSRYTPGSQGNSNLGPLPSGKSLAKTGISGTSQESHWSDMSFESWMTEF</sequence>
<comment type="caution">
    <text evidence="2">The sequence shown here is derived from an EMBL/GenBank/DDBJ whole genome shotgun (WGS) entry which is preliminary data.</text>
</comment>
<dbReference type="Proteomes" id="UP000762676">
    <property type="component" value="Unassembled WGS sequence"/>
</dbReference>
<evidence type="ECO:0000313" key="2">
    <source>
        <dbReference type="EMBL" id="GFR79285.1"/>
    </source>
</evidence>
<feature type="compositionally biased region" description="Polar residues" evidence="1">
    <location>
        <begin position="39"/>
        <end position="48"/>
    </location>
</feature>
<evidence type="ECO:0000256" key="1">
    <source>
        <dbReference type="SAM" id="MobiDB-lite"/>
    </source>
</evidence>
<organism evidence="2 3">
    <name type="scientific">Elysia marginata</name>
    <dbReference type="NCBI Taxonomy" id="1093978"/>
    <lineage>
        <taxon>Eukaryota</taxon>
        <taxon>Metazoa</taxon>
        <taxon>Spiralia</taxon>
        <taxon>Lophotrochozoa</taxon>
        <taxon>Mollusca</taxon>
        <taxon>Gastropoda</taxon>
        <taxon>Heterobranchia</taxon>
        <taxon>Euthyneura</taxon>
        <taxon>Panpulmonata</taxon>
        <taxon>Sacoglossa</taxon>
        <taxon>Placobranchoidea</taxon>
        <taxon>Plakobranchidae</taxon>
        <taxon>Elysia</taxon>
    </lineage>
</organism>
<evidence type="ECO:0000313" key="3">
    <source>
        <dbReference type="Proteomes" id="UP000762676"/>
    </source>
</evidence>
<dbReference type="EMBL" id="BMAT01004731">
    <property type="protein sequence ID" value="GFR79285.1"/>
    <property type="molecule type" value="Genomic_DNA"/>
</dbReference>
<dbReference type="AlphaFoldDB" id="A0AAV4G2T2"/>
<keyword evidence="3" id="KW-1185">Reference proteome</keyword>
<accession>A0AAV4G2T2</accession>
<reference evidence="2 3" key="1">
    <citation type="journal article" date="2021" name="Elife">
        <title>Chloroplast acquisition without the gene transfer in kleptoplastic sea slugs, Plakobranchus ocellatus.</title>
        <authorList>
            <person name="Maeda T."/>
            <person name="Takahashi S."/>
            <person name="Yoshida T."/>
            <person name="Shimamura S."/>
            <person name="Takaki Y."/>
            <person name="Nagai Y."/>
            <person name="Toyoda A."/>
            <person name="Suzuki Y."/>
            <person name="Arimoto A."/>
            <person name="Ishii H."/>
            <person name="Satoh N."/>
            <person name="Nishiyama T."/>
            <person name="Hasebe M."/>
            <person name="Maruyama T."/>
            <person name="Minagawa J."/>
            <person name="Obokata J."/>
            <person name="Shigenobu S."/>
        </authorList>
    </citation>
    <scope>NUCLEOTIDE SEQUENCE [LARGE SCALE GENOMIC DNA]</scope>
</reference>
<protein>
    <submittedName>
        <fullName evidence="2">Uncharacterized protein</fullName>
    </submittedName>
</protein>